<feature type="transmembrane region" description="Helical" evidence="9">
    <location>
        <begin position="219"/>
        <end position="237"/>
    </location>
</feature>
<evidence type="ECO:0000313" key="12">
    <source>
        <dbReference type="Proteomes" id="UP000822476"/>
    </source>
</evidence>
<organism evidence="11 12">
    <name type="scientific">Paragonimus skrjabini miyazakii</name>
    <dbReference type="NCBI Taxonomy" id="59628"/>
    <lineage>
        <taxon>Eukaryota</taxon>
        <taxon>Metazoa</taxon>
        <taxon>Spiralia</taxon>
        <taxon>Lophotrochozoa</taxon>
        <taxon>Platyhelminthes</taxon>
        <taxon>Trematoda</taxon>
        <taxon>Digenea</taxon>
        <taxon>Plagiorchiida</taxon>
        <taxon>Troglotremata</taxon>
        <taxon>Troglotrematidae</taxon>
        <taxon>Paragonimus</taxon>
    </lineage>
</organism>
<dbReference type="InterPro" id="IPR051359">
    <property type="entry name" value="CaCA_antiporter"/>
</dbReference>
<feature type="domain" description="Sodium/calcium exchanger membrane region" evidence="10">
    <location>
        <begin position="113"/>
        <end position="257"/>
    </location>
</feature>
<dbReference type="PANTHER" id="PTHR12266:SF0">
    <property type="entry name" value="MITOCHONDRIAL SODIUM_CALCIUM EXCHANGER PROTEIN"/>
    <property type="match status" value="1"/>
</dbReference>
<proteinExistence type="predicted"/>
<evidence type="ECO:0000256" key="2">
    <source>
        <dbReference type="ARBA" id="ARBA00022448"/>
    </source>
</evidence>
<evidence type="ECO:0000256" key="5">
    <source>
        <dbReference type="ARBA" id="ARBA00022692"/>
    </source>
</evidence>
<feature type="transmembrane region" description="Helical" evidence="9">
    <location>
        <begin position="814"/>
        <end position="832"/>
    </location>
</feature>
<feature type="compositionally biased region" description="Low complexity" evidence="8">
    <location>
        <begin position="425"/>
        <end position="435"/>
    </location>
</feature>
<dbReference type="InterPro" id="IPR004837">
    <property type="entry name" value="NaCa_Exmemb"/>
</dbReference>
<feature type="region of interest" description="Disordered" evidence="8">
    <location>
        <begin position="360"/>
        <end position="379"/>
    </location>
</feature>
<keyword evidence="4" id="KW-0106">Calcium</keyword>
<feature type="transmembrane region" description="Helical" evidence="9">
    <location>
        <begin position="924"/>
        <end position="943"/>
    </location>
</feature>
<name>A0A8S9ZCE1_9TREM</name>
<evidence type="ECO:0000256" key="1">
    <source>
        <dbReference type="ARBA" id="ARBA00004141"/>
    </source>
</evidence>
<keyword evidence="12" id="KW-1185">Reference proteome</keyword>
<feature type="compositionally biased region" description="Basic and acidic residues" evidence="8">
    <location>
        <begin position="366"/>
        <end position="377"/>
    </location>
</feature>
<keyword evidence="6 9" id="KW-1133">Transmembrane helix</keyword>
<feature type="transmembrane region" description="Helical" evidence="9">
    <location>
        <begin position="147"/>
        <end position="169"/>
    </location>
</feature>
<sequence>MTRRVQSYSNVSSRPQVHIPQLQVLACVICFCLLWSPSHQIGHFSASTEELQGDAPNSSVCRAALSNVTTDLARCEIARTFPGCQFDSGFFPYLIFEYCTFGERVVPTIFMILWLIFLLGAFATIADSFFSPSLIALARTLRMSQNLAGVTLLAFGNGAPDVFSAVTAITTGDPDAPDEGLGLGFLLGSGLLVNTVTAGLVIISRPFKMSRRPFIKDSIFYIVAVTWSASILIRRKITYGDAIGFLVLYLIYVLLTWGTGTIYRQKLIKEQLHGVNTFWPRPIQRLLTMWNSAVDRTGACCHRCISSTNGICRRIKNPSNGFLQKDEIPDVRFNDELQTTTIQPGIDKVKMTPMPMANGDVIQPRDAAEDNTRRKNDGVGNEIALMPVIQVTSPENTIHADFSSYYGEDSSNLTEPQIRTSPMHLPLTTPNLLTPMDQRRQRASSVGSSSVIAGQQYPSLGTSGTGGLSTDRCRRSQSISRRRASTRMSTMGYELPYMVRWIIANREMEEKEADWKRSQRSLQADAEGGPGYTDGYPSSHESRKTSHFASPIRVASPTLSVPSQEDETFDKMMFPSRKITLDLVPKETQQTDAIAIFPKGPQLTELDQLEEIEGTEVSQLTLWASKGMWHHLAYYMIPFDVESWVELSVLSKVMQILKIPIFLIFRITIPTVLEELTDDMVVEDEKKIEGNEKVEVAHCDETTVDKAQYAGNSTLISSLFPTEIETKAEEQQPQMLDFEAMHGWCKPLNVAQCVIVPTLWPLLLTSDGKLLGITTIGNSPVPVFVPFTIGGFVIALIVNFTSKWNHPPRFYHRPFFATLGFVTSIVWIYALAHELVNSLEALGIVWEISEAILGLSIMALASSIGDIMSNCLLARNGYPRIAYAACIGSPLFNLLLGAGLSYTIKISRGDDGYATLSFTLTQAVLFSLLLTVLLVNIVVALIFKFHFHRIYGIILIIVYLVFVTVAIIIELDLIVSPKNWGLLTGTE</sequence>
<dbReference type="Pfam" id="PF01699">
    <property type="entry name" value="Na_Ca_ex"/>
    <property type="match status" value="2"/>
</dbReference>
<feature type="region of interest" description="Disordered" evidence="8">
    <location>
        <begin position="407"/>
        <end position="487"/>
    </location>
</feature>
<dbReference type="OrthoDB" id="407410at2759"/>
<evidence type="ECO:0000256" key="7">
    <source>
        <dbReference type="ARBA" id="ARBA00023136"/>
    </source>
</evidence>
<comment type="subcellular location">
    <subcellularLocation>
        <location evidence="1">Membrane</location>
        <topology evidence="1">Multi-pass membrane protein</topology>
    </subcellularLocation>
</comment>
<feature type="compositionally biased region" description="Polar residues" evidence="8">
    <location>
        <begin position="409"/>
        <end position="420"/>
    </location>
</feature>
<feature type="domain" description="Sodium/calcium exchanger membrane region" evidence="10">
    <location>
        <begin position="817"/>
        <end position="967"/>
    </location>
</feature>
<protein>
    <recommendedName>
        <fullName evidence="10">Sodium/calcium exchanger membrane region domain-containing protein</fullName>
    </recommendedName>
</protein>
<dbReference type="InterPro" id="IPR044880">
    <property type="entry name" value="NCX_ion-bd_dom_sf"/>
</dbReference>
<keyword evidence="4" id="KW-0109">Calcium transport</keyword>
<feature type="transmembrane region" description="Helical" evidence="9">
    <location>
        <begin position="181"/>
        <end position="207"/>
    </location>
</feature>
<dbReference type="GO" id="GO:0016020">
    <property type="term" value="C:membrane"/>
    <property type="evidence" value="ECO:0007669"/>
    <property type="project" value="UniProtKB-SubCell"/>
</dbReference>
<evidence type="ECO:0000259" key="10">
    <source>
        <dbReference type="Pfam" id="PF01699"/>
    </source>
</evidence>
<reference evidence="11" key="1">
    <citation type="submission" date="2019-07" db="EMBL/GenBank/DDBJ databases">
        <title>Annotation for the trematode Paragonimus miyazaki's.</title>
        <authorList>
            <person name="Choi Y.-J."/>
        </authorList>
    </citation>
    <scope>NUCLEOTIDE SEQUENCE</scope>
    <source>
        <strain evidence="11">Japan</strain>
    </source>
</reference>
<dbReference type="Proteomes" id="UP000822476">
    <property type="component" value="Unassembled WGS sequence"/>
</dbReference>
<evidence type="ECO:0000256" key="8">
    <source>
        <dbReference type="SAM" id="MobiDB-lite"/>
    </source>
</evidence>
<comment type="caution">
    <text evidence="11">The sequence shown here is derived from an EMBL/GenBank/DDBJ whole genome shotgun (WGS) entry which is preliminary data.</text>
</comment>
<feature type="transmembrane region" description="Helical" evidence="9">
    <location>
        <begin position="881"/>
        <end position="904"/>
    </location>
</feature>
<keyword evidence="7 9" id="KW-0472">Membrane</keyword>
<evidence type="ECO:0000313" key="11">
    <source>
        <dbReference type="EMBL" id="KAF7262318.1"/>
    </source>
</evidence>
<dbReference type="EMBL" id="JTDE01000105">
    <property type="protein sequence ID" value="KAF7262318.1"/>
    <property type="molecule type" value="Genomic_DNA"/>
</dbReference>
<evidence type="ECO:0000256" key="6">
    <source>
        <dbReference type="ARBA" id="ARBA00022989"/>
    </source>
</evidence>
<evidence type="ECO:0000256" key="9">
    <source>
        <dbReference type="SAM" id="Phobius"/>
    </source>
</evidence>
<feature type="region of interest" description="Disordered" evidence="8">
    <location>
        <begin position="514"/>
        <end position="549"/>
    </location>
</feature>
<feature type="transmembrane region" description="Helical" evidence="9">
    <location>
        <begin position="852"/>
        <end position="874"/>
    </location>
</feature>
<keyword evidence="2" id="KW-0813">Transport</keyword>
<keyword evidence="4" id="KW-0406">Ion transport</keyword>
<feature type="transmembrane region" description="Helical" evidence="9">
    <location>
        <begin position="950"/>
        <end position="969"/>
    </location>
</feature>
<keyword evidence="5 9" id="KW-0812">Transmembrane</keyword>
<evidence type="ECO:0000256" key="4">
    <source>
        <dbReference type="ARBA" id="ARBA00022568"/>
    </source>
</evidence>
<feature type="transmembrane region" description="Helical" evidence="9">
    <location>
        <begin position="783"/>
        <end position="802"/>
    </location>
</feature>
<accession>A0A8S9ZCE1</accession>
<dbReference type="Gene3D" id="1.20.1420.30">
    <property type="entry name" value="NCX, central ion-binding region"/>
    <property type="match status" value="2"/>
</dbReference>
<dbReference type="GO" id="GO:0005432">
    <property type="term" value="F:calcium:sodium antiporter activity"/>
    <property type="evidence" value="ECO:0007669"/>
    <property type="project" value="TreeGrafter"/>
</dbReference>
<gene>
    <name evidence="11" type="ORF">EG68_00336</name>
</gene>
<feature type="compositionally biased region" description="Low complexity" evidence="8">
    <location>
        <begin position="443"/>
        <end position="462"/>
    </location>
</feature>
<keyword evidence="3" id="KW-0050">Antiport</keyword>
<feature type="transmembrane region" description="Helical" evidence="9">
    <location>
        <begin position="105"/>
        <end position="126"/>
    </location>
</feature>
<dbReference type="GO" id="GO:0006874">
    <property type="term" value="P:intracellular calcium ion homeostasis"/>
    <property type="evidence" value="ECO:0007669"/>
    <property type="project" value="TreeGrafter"/>
</dbReference>
<dbReference type="PANTHER" id="PTHR12266">
    <property type="entry name" value="NA+/CA2+ K+ INDEPENDENT EXCHANGER"/>
    <property type="match status" value="1"/>
</dbReference>
<dbReference type="AlphaFoldDB" id="A0A8S9ZCE1"/>
<evidence type="ECO:0000256" key="3">
    <source>
        <dbReference type="ARBA" id="ARBA00022449"/>
    </source>
</evidence>
<feature type="transmembrane region" description="Helical" evidence="9">
    <location>
        <begin position="243"/>
        <end position="263"/>
    </location>
</feature>